<keyword evidence="5" id="KW-1185">Reference proteome</keyword>
<evidence type="ECO:0000256" key="1">
    <source>
        <dbReference type="ARBA" id="ARBA00022729"/>
    </source>
</evidence>
<evidence type="ECO:0000259" key="3">
    <source>
        <dbReference type="Pfam" id="PF02638"/>
    </source>
</evidence>
<dbReference type="Pfam" id="PF02638">
    <property type="entry name" value="GHL10"/>
    <property type="match status" value="1"/>
</dbReference>
<dbReference type="InterPro" id="IPR017853">
    <property type="entry name" value="GH"/>
</dbReference>
<feature type="signal peptide" evidence="2">
    <location>
        <begin position="1"/>
        <end position="29"/>
    </location>
</feature>
<dbReference type="SUPFAM" id="SSF51445">
    <property type="entry name" value="(Trans)glycosidases"/>
    <property type="match status" value="1"/>
</dbReference>
<dbReference type="Gene3D" id="3.20.20.80">
    <property type="entry name" value="Glycosidases"/>
    <property type="match status" value="1"/>
</dbReference>
<dbReference type="PANTHER" id="PTHR43405:SF1">
    <property type="entry name" value="GLYCOSYL HYDROLASE DIGH"/>
    <property type="match status" value="1"/>
</dbReference>
<reference evidence="4 5" key="1">
    <citation type="submission" date="2015-12" db="EMBL/GenBank/DDBJ databases">
        <title>The genome of Folsomia candida.</title>
        <authorList>
            <person name="Faddeeva A."/>
            <person name="Derks M.F."/>
            <person name="Anvar Y."/>
            <person name="Smit S."/>
            <person name="Van Straalen N."/>
            <person name="Roelofs D."/>
        </authorList>
    </citation>
    <scope>NUCLEOTIDE SEQUENCE [LARGE SCALE GENOMIC DNA]</scope>
    <source>
        <strain evidence="4 5">VU population</strain>
        <tissue evidence="4">Whole body</tissue>
    </source>
</reference>
<dbReference type="OMA" id="EPWSYFL"/>
<name>A0A226E9J9_FOLCA</name>
<keyword evidence="1 2" id="KW-0732">Signal</keyword>
<evidence type="ECO:0000313" key="5">
    <source>
        <dbReference type="Proteomes" id="UP000198287"/>
    </source>
</evidence>
<evidence type="ECO:0000313" key="4">
    <source>
        <dbReference type="EMBL" id="OXA54292.1"/>
    </source>
</evidence>
<dbReference type="EMBL" id="LNIX01000005">
    <property type="protein sequence ID" value="OXA54292.1"/>
    <property type="molecule type" value="Genomic_DNA"/>
</dbReference>
<dbReference type="AlphaFoldDB" id="A0A226E9J9"/>
<comment type="caution">
    <text evidence="4">The sequence shown here is derived from an EMBL/GenBank/DDBJ whole genome shotgun (WGS) entry which is preliminary data.</text>
</comment>
<dbReference type="Proteomes" id="UP000198287">
    <property type="component" value="Unassembled WGS sequence"/>
</dbReference>
<sequence length="560" mass="63832">MSSTRKVFLGILPISWILVICQTTLPVLGDDPCFDHGPDNVTGNYAICIDRESCPSEPIAVDACPSYPTNYACCYHRNFPGREHRGTWIATVNNMDWPRSASSNVSTQQNELRELLDKIAQAGLNAVYFQVRPAGDALYISDLEPWSIYLTGDPQGTQPSPVWDPLQFVIDYCKPLNIEVHAWINPYRARFGTPSSAGLHPNHMAVQFPRCAYPYDIYLWMDPGCGEVEDRTVNVARDLVTRYDLDGLHMDDYFYPYPVSGIPFPDDITYNEYLSSGGGLPKPDWRRENVNRLVQRLNVELHEIKPWIRFSVSPFGLFRAGHPDGMPSPPIVQGLDQYAEIYCDAKLWLKEGWVDIMQPQLYWRIAPAIQSYPILLDWWVGAGQNPKGRHVYAGNYLSRVDLQNWPIDEIRNQVEISREPVNRLRGSWGNVHFSSAMFRDDFGGYLISYFANMIYPEPALQPAYPWLANATYARVETMQPLITIDDKVNILVENGSSMKGIVHKIVIYKESQVGWNIVKILDAGYFDGSIKLLGLEKGHFSAHFINRFGQESRKTFFKIL</sequence>
<gene>
    <name evidence="4" type="ORF">Fcan01_10631</name>
</gene>
<dbReference type="InterPro" id="IPR052177">
    <property type="entry name" value="Divisome_Glycosyl_Hydrolase"/>
</dbReference>
<dbReference type="OrthoDB" id="2018923at2759"/>
<feature type="chain" id="PRO_5012149592" description="Glycosyl hydrolase-like 10 domain-containing protein" evidence="2">
    <location>
        <begin position="30"/>
        <end position="560"/>
    </location>
</feature>
<proteinExistence type="predicted"/>
<dbReference type="InterPro" id="IPR003790">
    <property type="entry name" value="GHL10"/>
</dbReference>
<feature type="domain" description="Glycosyl hydrolase-like 10" evidence="3">
    <location>
        <begin position="85"/>
        <end position="400"/>
    </location>
</feature>
<evidence type="ECO:0000256" key="2">
    <source>
        <dbReference type="SAM" id="SignalP"/>
    </source>
</evidence>
<organism evidence="4 5">
    <name type="scientific">Folsomia candida</name>
    <name type="common">Springtail</name>
    <dbReference type="NCBI Taxonomy" id="158441"/>
    <lineage>
        <taxon>Eukaryota</taxon>
        <taxon>Metazoa</taxon>
        <taxon>Ecdysozoa</taxon>
        <taxon>Arthropoda</taxon>
        <taxon>Hexapoda</taxon>
        <taxon>Collembola</taxon>
        <taxon>Entomobryomorpha</taxon>
        <taxon>Isotomoidea</taxon>
        <taxon>Isotomidae</taxon>
        <taxon>Proisotominae</taxon>
        <taxon>Folsomia</taxon>
    </lineage>
</organism>
<accession>A0A226E9J9</accession>
<protein>
    <recommendedName>
        <fullName evidence="3">Glycosyl hydrolase-like 10 domain-containing protein</fullName>
    </recommendedName>
</protein>
<dbReference type="PANTHER" id="PTHR43405">
    <property type="entry name" value="GLYCOSYL HYDROLASE DIGH"/>
    <property type="match status" value="1"/>
</dbReference>